<dbReference type="AlphaFoldDB" id="A0A2P2CGU0"/>
<organism evidence="1">
    <name type="scientific">metagenome</name>
    <dbReference type="NCBI Taxonomy" id="256318"/>
    <lineage>
        <taxon>unclassified sequences</taxon>
        <taxon>metagenomes</taxon>
    </lineage>
</organism>
<gene>
    <name evidence="1" type="ORF">NOCA1240338</name>
</gene>
<sequence length="156" mass="17221">MTSMKRVCQAVLLSLALGAGAAPSYSVADPRPVDPFVPGINEDPQLAAAWQDWQSRGVDDYVLAVQRRCFCPPSAAVRTVVRDDAIVKVTQGERRLRPRKGWSMDGLFIMLREALAEADSVDVQFTPRGVPKTIAVDPERTVADEETYYTVALSRR</sequence>
<dbReference type="Pfam" id="PF19671">
    <property type="entry name" value="DUF6174"/>
    <property type="match status" value="1"/>
</dbReference>
<protein>
    <submittedName>
        <fullName evidence="1">Uncharacterized protein</fullName>
    </submittedName>
</protein>
<evidence type="ECO:0000313" key="1">
    <source>
        <dbReference type="EMBL" id="CUR61235.1"/>
    </source>
</evidence>
<proteinExistence type="predicted"/>
<accession>A0A2P2CGU0</accession>
<dbReference type="InterPro" id="IPR046172">
    <property type="entry name" value="DUF6174"/>
</dbReference>
<name>A0A2P2CGU0_9ZZZZ</name>
<dbReference type="EMBL" id="CZKB01000017">
    <property type="protein sequence ID" value="CUR61235.1"/>
    <property type="molecule type" value="Genomic_DNA"/>
</dbReference>
<reference evidence="1" key="1">
    <citation type="submission" date="2015-08" db="EMBL/GenBank/DDBJ databases">
        <authorList>
            <person name="Babu N.S."/>
            <person name="Beckwith C.J."/>
            <person name="Beseler K.G."/>
            <person name="Brison A."/>
            <person name="Carone J.V."/>
            <person name="Caskin T.P."/>
            <person name="Diamond M."/>
            <person name="Durham M.E."/>
            <person name="Foxe J.M."/>
            <person name="Go M."/>
            <person name="Henderson B.A."/>
            <person name="Jones I.B."/>
            <person name="McGettigan J.A."/>
            <person name="Micheletti S.J."/>
            <person name="Nasrallah M.E."/>
            <person name="Ortiz D."/>
            <person name="Piller C.R."/>
            <person name="Privatt S.R."/>
            <person name="Schneider S.L."/>
            <person name="Sharp S."/>
            <person name="Smith T.C."/>
            <person name="Stanton J.D."/>
            <person name="Ullery H.E."/>
            <person name="Wilson R.J."/>
            <person name="Serrano M.G."/>
            <person name="Buck G."/>
            <person name="Lee V."/>
            <person name="Wang Y."/>
            <person name="Carvalho R."/>
            <person name="Voegtly L."/>
            <person name="Shi R."/>
            <person name="Duckworth R."/>
            <person name="Johnson A."/>
            <person name="Loviza R."/>
            <person name="Walstead R."/>
            <person name="Shah Z."/>
            <person name="Kiflezghi M."/>
            <person name="Wade K."/>
            <person name="Ball S.L."/>
            <person name="Bradley K.W."/>
            <person name="Asai D.J."/>
            <person name="Bowman C.A."/>
            <person name="Russell D.A."/>
            <person name="Pope W.H."/>
            <person name="Jacobs-Sera D."/>
            <person name="Hendrix R.W."/>
            <person name="Hatfull G.F."/>
        </authorList>
    </citation>
    <scope>NUCLEOTIDE SEQUENCE</scope>
</reference>